<dbReference type="SUPFAM" id="SSF49785">
    <property type="entry name" value="Galactose-binding domain-like"/>
    <property type="match status" value="1"/>
</dbReference>
<dbReference type="Gene3D" id="2.60.120.260">
    <property type="entry name" value="Galactose-binding domain-like"/>
    <property type="match status" value="1"/>
</dbReference>
<dbReference type="Pfam" id="PF02836">
    <property type="entry name" value="Glyco_hydro_2_C"/>
    <property type="match status" value="1"/>
</dbReference>
<keyword evidence="10" id="KW-1185">Reference proteome</keyword>
<keyword evidence="2 9" id="KW-0378">Hydrolase</keyword>
<comment type="similarity">
    <text evidence="1">Belongs to the glycosyl hydrolase 2 family.</text>
</comment>
<feature type="domain" description="Glycoside hydrolase family 2 catalytic" evidence="5">
    <location>
        <begin position="300"/>
        <end position="485"/>
    </location>
</feature>
<dbReference type="InterPro" id="IPR023232">
    <property type="entry name" value="Glyco_hydro_2_AS"/>
</dbReference>
<accession>M0CSM4</accession>
<dbReference type="InterPro" id="IPR032311">
    <property type="entry name" value="DUF4982"/>
</dbReference>
<dbReference type="InterPro" id="IPR008979">
    <property type="entry name" value="Galactose-bd-like_sf"/>
</dbReference>
<dbReference type="InterPro" id="IPR040605">
    <property type="entry name" value="Glyco_hydro2_dom5"/>
</dbReference>
<dbReference type="Gene3D" id="2.60.40.10">
    <property type="entry name" value="Immunoglobulins"/>
    <property type="match status" value="3"/>
</dbReference>
<dbReference type="Pfam" id="PF16355">
    <property type="entry name" value="DUF4982"/>
    <property type="match status" value="1"/>
</dbReference>
<comment type="caution">
    <text evidence="9">The sequence shown here is derived from an EMBL/GenBank/DDBJ whole genome shotgun (WGS) entry which is preliminary data.</text>
</comment>
<dbReference type="InterPro" id="IPR006101">
    <property type="entry name" value="Glyco_hydro_2"/>
</dbReference>
<reference evidence="9 10" key="1">
    <citation type="journal article" date="2014" name="PLoS Genet.">
        <title>Phylogenetically driven sequencing of extremely halophilic archaea reveals strategies for static and dynamic osmo-response.</title>
        <authorList>
            <person name="Becker E.A."/>
            <person name="Seitzer P.M."/>
            <person name="Tritt A."/>
            <person name="Larsen D."/>
            <person name="Krusor M."/>
            <person name="Yao A.I."/>
            <person name="Wu D."/>
            <person name="Madern D."/>
            <person name="Eisen J.A."/>
            <person name="Darling A.E."/>
            <person name="Facciotti M.T."/>
        </authorList>
    </citation>
    <scope>NUCLEOTIDE SEQUENCE [LARGE SCALE GENOMIC DNA]</scope>
    <source>
        <strain evidence="9 10">2-9-1</strain>
    </source>
</reference>
<dbReference type="PROSITE" id="PS00608">
    <property type="entry name" value="GLYCOSYL_HYDROL_F2_2"/>
    <property type="match status" value="1"/>
</dbReference>
<evidence type="ECO:0000259" key="8">
    <source>
        <dbReference type="Pfam" id="PF18565"/>
    </source>
</evidence>
<dbReference type="GO" id="GO:0005975">
    <property type="term" value="P:carbohydrate metabolic process"/>
    <property type="evidence" value="ECO:0007669"/>
    <property type="project" value="InterPro"/>
</dbReference>
<evidence type="ECO:0000313" key="10">
    <source>
        <dbReference type="Proteomes" id="UP000011626"/>
    </source>
</evidence>
<sequence>MSTTDGPDEEHRRTRRLETGWRFTRGDVDDGADPALDDGDWERVEVPHDWSIEGPFDPDNPSEAAGGFAPEGVGWYRRQLPEDIEGEPTLRFDGVYRNFDVYVDGEHVGTRPYGYSTVNYDLSEFGVTGGETLAVRVANDEHPHTRWYTGSGIYRDVHLTETDPVAVVPFGTDVRTNAVNRQRAEVQVLTEVTNDDDEAVTVALETDILDADGEVVATAGDEATVEPGEFHEFEQRLSVADPDRWTLDDPTRYFARSVVYREDGGGATASPSRNDGGGSAIAVDDYVTPFGVRTFEWTADEGFFLNGEPVDMKGVNLHHDAGCLGAAVTERALERRLETLQELGCNAIRTAHNPPQPELLDLCDRMGFLVIDEVYDKWRHVGADEWFDEWWAEDLSAMIDRDRNHPSIVLWSVGNENFDQGSEEMIEDLAMLTEAASEMDPTRPVTYGNPPWGDGTEGVVENIERVAEHVDVLVGNYQEHWYDDYREAGIDLPLLGSENRRFFRGSGDDPLAFVPRNPWYDVEERDDVCGQFLWPGIDYLGEARDWPSKGWPTGLIDTTGAIKPSGRFHQAAWSDESVVFAAAVDHDRERPACRPAWSGPPLSEHWNFPDREDSQGFVDVYTYTNAETVELYQNDESLGVQHADDYGPRPIEWYVPYESGTLRAVAKDDGEVVAEHELETAGEPAAVELSADRETLAADGRDLVYAEATVVDEEGVRVPRADHEVDFSVSGAGEIAGVDNGNLDSDEPWVGESRSAYHGTCIAVVRADRDGGRVEIEAEADELGGDGVTLPVGADGD</sequence>
<dbReference type="eggNOG" id="arCOG07337">
    <property type="taxonomic scope" value="Archaea"/>
</dbReference>
<evidence type="ECO:0000313" key="9">
    <source>
        <dbReference type="EMBL" id="ELZ25643.1"/>
    </source>
</evidence>
<dbReference type="GO" id="GO:0004553">
    <property type="term" value="F:hydrolase activity, hydrolyzing O-glycosyl compounds"/>
    <property type="evidence" value="ECO:0007669"/>
    <property type="project" value="InterPro"/>
</dbReference>
<dbReference type="SUPFAM" id="SSF51445">
    <property type="entry name" value="(Trans)glycosidases"/>
    <property type="match status" value="1"/>
</dbReference>
<gene>
    <name evidence="9" type="ORF">C475_09299</name>
</gene>
<dbReference type="STRING" id="797114.C475_09299"/>
<dbReference type="Pfam" id="PF02837">
    <property type="entry name" value="Glyco_hydro_2_N"/>
    <property type="match status" value="1"/>
</dbReference>
<dbReference type="Gene3D" id="3.20.20.80">
    <property type="entry name" value="Glycosidases"/>
    <property type="match status" value="1"/>
</dbReference>
<dbReference type="InterPro" id="IPR051913">
    <property type="entry name" value="GH2_Domain-Containing"/>
</dbReference>
<proteinExistence type="inferred from homology"/>
<evidence type="ECO:0000259" key="4">
    <source>
        <dbReference type="Pfam" id="PF00703"/>
    </source>
</evidence>
<dbReference type="AlphaFoldDB" id="M0CSM4"/>
<dbReference type="Pfam" id="PF18565">
    <property type="entry name" value="Glyco_hydro2_C5"/>
    <property type="match status" value="1"/>
</dbReference>
<protein>
    <submittedName>
        <fullName evidence="9">Glycoside hydrolase family 2 sugar binding protein</fullName>
    </submittedName>
</protein>
<dbReference type="OrthoDB" id="38162at2157"/>
<keyword evidence="3" id="KW-0326">Glycosidase</keyword>
<evidence type="ECO:0000256" key="2">
    <source>
        <dbReference type="ARBA" id="ARBA00022801"/>
    </source>
</evidence>
<dbReference type="PANTHER" id="PTHR42732:SF1">
    <property type="entry name" value="BETA-MANNOSIDASE"/>
    <property type="match status" value="1"/>
</dbReference>
<evidence type="ECO:0000259" key="5">
    <source>
        <dbReference type="Pfam" id="PF02836"/>
    </source>
</evidence>
<feature type="domain" description="Glycoside hydrolase family 2" evidence="8">
    <location>
        <begin position="688"/>
        <end position="786"/>
    </location>
</feature>
<dbReference type="InterPro" id="IPR006102">
    <property type="entry name" value="Ig-like_GH2"/>
</dbReference>
<dbReference type="InterPro" id="IPR006104">
    <property type="entry name" value="Glyco_hydro_2_N"/>
</dbReference>
<dbReference type="PATRIC" id="fig|797114.5.peg.1891"/>
<feature type="domain" description="DUF4982" evidence="7">
    <location>
        <begin position="618"/>
        <end position="674"/>
    </location>
</feature>
<dbReference type="InterPro" id="IPR017853">
    <property type="entry name" value="GH"/>
</dbReference>
<feature type="domain" description="Glycosyl hydrolases family 2 sugar binding" evidence="6">
    <location>
        <begin position="71"/>
        <end position="161"/>
    </location>
</feature>
<dbReference type="Pfam" id="PF00703">
    <property type="entry name" value="Glyco_hydro_2"/>
    <property type="match status" value="1"/>
</dbReference>
<dbReference type="PRINTS" id="PR00132">
    <property type="entry name" value="GLHYDRLASE2"/>
</dbReference>
<dbReference type="Proteomes" id="UP000011626">
    <property type="component" value="Unassembled WGS sequence"/>
</dbReference>
<evidence type="ECO:0000256" key="1">
    <source>
        <dbReference type="ARBA" id="ARBA00007401"/>
    </source>
</evidence>
<dbReference type="EMBL" id="AOIU01000023">
    <property type="protein sequence ID" value="ELZ25643.1"/>
    <property type="molecule type" value="Genomic_DNA"/>
</dbReference>
<evidence type="ECO:0000259" key="7">
    <source>
        <dbReference type="Pfam" id="PF16355"/>
    </source>
</evidence>
<feature type="domain" description="Glycoside hydrolase family 2 immunoglobulin-like beta-sandwich" evidence="4">
    <location>
        <begin position="173"/>
        <end position="263"/>
    </location>
</feature>
<evidence type="ECO:0000259" key="6">
    <source>
        <dbReference type="Pfam" id="PF02837"/>
    </source>
</evidence>
<name>M0CSM4_9EURY</name>
<dbReference type="PANTHER" id="PTHR42732">
    <property type="entry name" value="BETA-GALACTOSIDASE"/>
    <property type="match status" value="1"/>
</dbReference>
<dbReference type="InterPro" id="IPR006103">
    <property type="entry name" value="Glyco_hydro_2_cat"/>
</dbReference>
<dbReference type="SUPFAM" id="SSF49303">
    <property type="entry name" value="beta-Galactosidase/glucuronidase domain"/>
    <property type="match status" value="1"/>
</dbReference>
<evidence type="ECO:0000256" key="3">
    <source>
        <dbReference type="ARBA" id="ARBA00023295"/>
    </source>
</evidence>
<dbReference type="InterPro" id="IPR036156">
    <property type="entry name" value="Beta-gal/glucu_dom_sf"/>
</dbReference>
<dbReference type="RefSeq" id="WP_006883535.1">
    <property type="nucleotide sequence ID" value="NZ_AOIU01000023.1"/>
</dbReference>
<organism evidence="9 10">
    <name type="scientific">Halosimplex carlsbadense 2-9-1</name>
    <dbReference type="NCBI Taxonomy" id="797114"/>
    <lineage>
        <taxon>Archaea</taxon>
        <taxon>Methanobacteriati</taxon>
        <taxon>Methanobacteriota</taxon>
        <taxon>Stenosarchaea group</taxon>
        <taxon>Halobacteria</taxon>
        <taxon>Halobacteriales</taxon>
        <taxon>Haloarculaceae</taxon>
        <taxon>Halosimplex</taxon>
    </lineage>
</organism>
<dbReference type="InterPro" id="IPR013783">
    <property type="entry name" value="Ig-like_fold"/>
</dbReference>